<name>A0A7W5VL49_9ACTN</name>
<organism evidence="4 5">
    <name type="scientific">Nonomuraea dietziae</name>
    <dbReference type="NCBI Taxonomy" id="65515"/>
    <lineage>
        <taxon>Bacteria</taxon>
        <taxon>Bacillati</taxon>
        <taxon>Actinomycetota</taxon>
        <taxon>Actinomycetes</taxon>
        <taxon>Streptosporangiales</taxon>
        <taxon>Streptosporangiaceae</taxon>
        <taxon>Nonomuraea</taxon>
    </lineage>
</organism>
<gene>
    <name evidence="4" type="ORF">FHR33_009337</name>
</gene>
<keyword evidence="2" id="KW-0472">Membrane</keyword>
<dbReference type="SUPFAM" id="SSF49879">
    <property type="entry name" value="SMAD/FHA domain"/>
    <property type="match status" value="1"/>
</dbReference>
<comment type="caution">
    <text evidence="4">The sequence shown here is derived from an EMBL/GenBank/DDBJ whole genome shotgun (WGS) entry which is preliminary data.</text>
</comment>
<dbReference type="InterPro" id="IPR008984">
    <property type="entry name" value="SMAD_FHA_dom_sf"/>
</dbReference>
<proteinExistence type="predicted"/>
<dbReference type="Proteomes" id="UP000579945">
    <property type="component" value="Unassembled WGS sequence"/>
</dbReference>
<dbReference type="PROSITE" id="PS50006">
    <property type="entry name" value="FHA_DOMAIN"/>
    <property type="match status" value="1"/>
</dbReference>
<keyword evidence="2" id="KW-1133">Transmembrane helix</keyword>
<dbReference type="InterPro" id="IPR000253">
    <property type="entry name" value="FHA_dom"/>
</dbReference>
<reference evidence="4 5" key="1">
    <citation type="submission" date="2020-08" db="EMBL/GenBank/DDBJ databases">
        <title>Sequencing the genomes of 1000 actinobacteria strains.</title>
        <authorList>
            <person name="Klenk H.-P."/>
        </authorList>
    </citation>
    <scope>NUCLEOTIDE SEQUENCE [LARGE SCALE GENOMIC DNA]</scope>
    <source>
        <strain evidence="4 5">DSM 44320</strain>
    </source>
</reference>
<dbReference type="CDD" id="cd00060">
    <property type="entry name" value="FHA"/>
    <property type="match status" value="1"/>
</dbReference>
<keyword evidence="2" id="KW-0812">Transmembrane</keyword>
<keyword evidence="1" id="KW-0597">Phosphoprotein</keyword>
<dbReference type="AlphaFoldDB" id="A0A7W5VL49"/>
<feature type="transmembrane region" description="Helical" evidence="2">
    <location>
        <begin position="205"/>
        <end position="230"/>
    </location>
</feature>
<dbReference type="EMBL" id="JACIBV010000002">
    <property type="protein sequence ID" value="MBB3733390.1"/>
    <property type="molecule type" value="Genomic_DNA"/>
</dbReference>
<protein>
    <recommendedName>
        <fullName evidence="3">FHA domain-containing protein</fullName>
    </recommendedName>
</protein>
<evidence type="ECO:0000313" key="4">
    <source>
        <dbReference type="EMBL" id="MBB3733390.1"/>
    </source>
</evidence>
<dbReference type="Gene3D" id="2.60.200.20">
    <property type="match status" value="1"/>
</dbReference>
<dbReference type="Pfam" id="PF00498">
    <property type="entry name" value="FHA"/>
    <property type="match status" value="1"/>
</dbReference>
<feature type="domain" description="FHA" evidence="3">
    <location>
        <begin position="24"/>
        <end position="74"/>
    </location>
</feature>
<dbReference type="SMART" id="SM00240">
    <property type="entry name" value="FHA"/>
    <property type="match status" value="1"/>
</dbReference>
<accession>A0A7W5VL49</accession>
<evidence type="ECO:0000259" key="3">
    <source>
        <dbReference type="PROSITE" id="PS50006"/>
    </source>
</evidence>
<evidence type="ECO:0000256" key="1">
    <source>
        <dbReference type="ARBA" id="ARBA00022553"/>
    </source>
</evidence>
<dbReference type="RefSeq" id="WP_183661620.1">
    <property type="nucleotide sequence ID" value="NZ_BAAAXX010000017.1"/>
</dbReference>
<keyword evidence="5" id="KW-1185">Reference proteome</keyword>
<dbReference type="GeneID" id="95395342"/>
<sequence>MPRLIVIHPPGLEGTVLPVGERRQVIGRGSAADLRLEDPHLSAAHAAVVPVGGGGVTIEDLGSRNGTMVERERVSRPRRLRDGEVVRLGTVHARYEDDTGAGERGHTAAMPRAVAYHVGSQAAHQLNNVAGDQYNHYIERRDSFLRQVAAYRSKARAVFWLGVLMMFGGAAVYAYFLLRGMGDFQSSFGSGQMPRDFPFGPDVGLGAPIGLVAFGVGFVGNILFWIGLIMQIVAAARARKVDVDPRHSWNAPALRR</sequence>
<evidence type="ECO:0000256" key="2">
    <source>
        <dbReference type="SAM" id="Phobius"/>
    </source>
</evidence>
<evidence type="ECO:0000313" key="5">
    <source>
        <dbReference type="Proteomes" id="UP000579945"/>
    </source>
</evidence>
<feature type="transmembrane region" description="Helical" evidence="2">
    <location>
        <begin position="157"/>
        <end position="178"/>
    </location>
</feature>